<gene>
    <name evidence="1" type="ORF">N7509_013975</name>
</gene>
<sequence length="129" mass="14668">MLEELDIVPKLLTITGDNAGNNRTLCGSLHADLLKIYDDKDDCFRTRPLMRFRGRQSFIPCLAYVINLICKDVLVSLRAGSAQETKLILDEMTTQGSQMFSFAHSTNGAIMKIRLLTLWIARSPRRRHD</sequence>
<dbReference type="GeneID" id="81377592"/>
<dbReference type="EMBL" id="JAPZBU010000012">
    <property type="protein sequence ID" value="KAJ5377089.1"/>
    <property type="molecule type" value="Genomic_DNA"/>
</dbReference>
<evidence type="ECO:0000313" key="1">
    <source>
        <dbReference type="EMBL" id="KAJ5377089.1"/>
    </source>
</evidence>
<protein>
    <submittedName>
        <fullName evidence="1">Uncharacterized protein</fullName>
    </submittedName>
</protein>
<reference evidence="1" key="1">
    <citation type="submission" date="2022-12" db="EMBL/GenBank/DDBJ databases">
        <authorList>
            <person name="Petersen C."/>
        </authorList>
    </citation>
    <scope>NUCLEOTIDE SEQUENCE</scope>
    <source>
        <strain evidence="1">IBT 29677</strain>
    </source>
</reference>
<comment type="caution">
    <text evidence="1">The sequence shown here is derived from an EMBL/GenBank/DDBJ whole genome shotgun (WGS) entry which is preliminary data.</text>
</comment>
<name>A0A9W9SH10_9EURO</name>
<evidence type="ECO:0000313" key="2">
    <source>
        <dbReference type="Proteomes" id="UP001147747"/>
    </source>
</evidence>
<accession>A0A9W9SH10</accession>
<reference evidence="1" key="2">
    <citation type="journal article" date="2023" name="IMA Fungus">
        <title>Comparative genomic study of the Penicillium genus elucidates a diverse pangenome and 15 lateral gene transfer events.</title>
        <authorList>
            <person name="Petersen C."/>
            <person name="Sorensen T."/>
            <person name="Nielsen M.R."/>
            <person name="Sondergaard T.E."/>
            <person name="Sorensen J.L."/>
            <person name="Fitzpatrick D.A."/>
            <person name="Frisvad J.C."/>
            <person name="Nielsen K.L."/>
        </authorList>
    </citation>
    <scope>NUCLEOTIDE SEQUENCE</scope>
    <source>
        <strain evidence="1">IBT 29677</strain>
    </source>
</reference>
<dbReference type="OrthoDB" id="2976890at2759"/>
<dbReference type="RefSeq" id="XP_056482119.1">
    <property type="nucleotide sequence ID" value="XM_056638612.1"/>
</dbReference>
<dbReference type="InterPro" id="IPR012337">
    <property type="entry name" value="RNaseH-like_sf"/>
</dbReference>
<dbReference type="AlphaFoldDB" id="A0A9W9SH10"/>
<dbReference type="Proteomes" id="UP001147747">
    <property type="component" value="Unassembled WGS sequence"/>
</dbReference>
<organism evidence="1 2">
    <name type="scientific">Penicillium cosmopolitanum</name>
    <dbReference type="NCBI Taxonomy" id="1131564"/>
    <lineage>
        <taxon>Eukaryota</taxon>
        <taxon>Fungi</taxon>
        <taxon>Dikarya</taxon>
        <taxon>Ascomycota</taxon>
        <taxon>Pezizomycotina</taxon>
        <taxon>Eurotiomycetes</taxon>
        <taxon>Eurotiomycetidae</taxon>
        <taxon>Eurotiales</taxon>
        <taxon>Aspergillaceae</taxon>
        <taxon>Penicillium</taxon>
    </lineage>
</organism>
<proteinExistence type="predicted"/>
<keyword evidence="2" id="KW-1185">Reference proteome</keyword>
<dbReference type="SUPFAM" id="SSF53098">
    <property type="entry name" value="Ribonuclease H-like"/>
    <property type="match status" value="1"/>
</dbReference>